<dbReference type="NCBIfam" id="TIGR04183">
    <property type="entry name" value="Por_Secre_tail"/>
    <property type="match status" value="1"/>
</dbReference>
<evidence type="ECO:0000313" key="3">
    <source>
        <dbReference type="Proteomes" id="UP001164653"/>
    </source>
</evidence>
<gene>
    <name evidence="2" type="ORF">ON006_17580</name>
</gene>
<keyword evidence="3" id="KW-1185">Reference proteome</keyword>
<accession>A0A9E8N4E7</accession>
<proteinExistence type="predicted"/>
<dbReference type="SUPFAM" id="SSF74853">
    <property type="entry name" value="Lamin A/C globular tail domain"/>
    <property type="match status" value="1"/>
</dbReference>
<dbReference type="EMBL" id="CP112998">
    <property type="protein sequence ID" value="WAC09565.1"/>
    <property type="molecule type" value="Genomic_DNA"/>
</dbReference>
<dbReference type="RefSeq" id="WP_244820681.1">
    <property type="nucleotide sequence ID" value="NZ_CP112998.1"/>
</dbReference>
<feature type="domain" description="LTD" evidence="1">
    <location>
        <begin position="15"/>
        <end position="134"/>
    </location>
</feature>
<dbReference type="Gene3D" id="2.60.40.1260">
    <property type="entry name" value="Lamin Tail domain"/>
    <property type="match status" value="1"/>
</dbReference>
<dbReference type="InterPro" id="IPR059177">
    <property type="entry name" value="GH29D-like_dom"/>
</dbReference>
<keyword evidence="2" id="KW-0808">Transferase</keyword>
<protein>
    <submittedName>
        <fullName evidence="2">CotH kinase family protein</fullName>
    </submittedName>
</protein>
<dbReference type="Pfam" id="PF00932">
    <property type="entry name" value="LTD"/>
    <property type="match status" value="1"/>
</dbReference>
<dbReference type="InterPro" id="IPR013783">
    <property type="entry name" value="Ig-like_fold"/>
</dbReference>
<name>A0A9E8N4E7_9BACT</name>
<dbReference type="Pfam" id="PF13290">
    <property type="entry name" value="CHB_HEX_C_1"/>
    <property type="match status" value="1"/>
</dbReference>
<dbReference type="Pfam" id="PF18962">
    <property type="entry name" value="Por_Secre_tail"/>
    <property type="match status" value="1"/>
</dbReference>
<dbReference type="InterPro" id="IPR036415">
    <property type="entry name" value="Lamin_tail_dom_sf"/>
</dbReference>
<dbReference type="KEGG" id="dpf:ON006_17580"/>
<dbReference type="PROSITE" id="PS51841">
    <property type="entry name" value="LTD"/>
    <property type="match status" value="1"/>
</dbReference>
<dbReference type="Gene3D" id="2.60.40.10">
    <property type="entry name" value="Immunoglobulins"/>
    <property type="match status" value="1"/>
</dbReference>
<reference evidence="2" key="1">
    <citation type="submission" date="2022-11" db="EMBL/GenBank/DDBJ databases">
        <title>Dyadobacter pollutisoli sp. nov., isolated from plastic dumped soil.</title>
        <authorList>
            <person name="Kim J.M."/>
            <person name="Kim K.R."/>
            <person name="Lee J.K."/>
            <person name="Hao L."/>
            <person name="Jeon C.O."/>
        </authorList>
    </citation>
    <scope>NUCLEOTIDE SEQUENCE</scope>
    <source>
        <strain evidence="2">U1</strain>
    </source>
</reference>
<keyword evidence="2" id="KW-0418">Kinase</keyword>
<evidence type="ECO:0000259" key="1">
    <source>
        <dbReference type="PROSITE" id="PS51841"/>
    </source>
</evidence>
<dbReference type="Proteomes" id="UP001164653">
    <property type="component" value="Chromosome"/>
</dbReference>
<sequence length="1204" mass="133401">MRYLYNTIFLVALLVFFECNAQSVYINELMASNSNAYADQNGEDEDWIELYNAGVSTVDLGGYYVSDDPGELKKFQLPSGTGEYVMTPGSFLILWASGTTVLPRHLNFNLSGDGEQFFLMTPGEVIVDQITFPKQRVDISYGRKTNGGAEIVYFSPSSPNASNVAANSFTGISAPPTMSATSGFFQNPFTLTISSTVPGSEIFYTTDGSEPDKNNITAPGTAYQFKNVYPQDPGQSAGPTFTNYYLTIKQVTPVNVSVVDKSTQPDVFAAISTTNDFTPTYASVPVKPAYKGMVVRAKVYEPGKLPSETISRSFWFTANGLPKSSLPVFSIKTSPDNMFDYVKGIGVAGKDFVDWRNNNPSAGSFAQPVGNYYRGDEIPVNVEMLVDGVPVLNQELGLRIHGAGSRTHDKKSFRLYSTGENASQSNIDYPIFPSQPFHTFKRLLLRNSGNDYERILFKDAYIHQIGKGLNIELQDYRPAVTYLNGEYWGIHNVRERLDEYYYASHYALEPDNIEFFADPDISGNTGHYADLSNYIKTHDMADGTNYNYALARMDMDNFIDYCVLELYCANWDWPYGNVTYWRHKVPYNPAAGAGKDGRWRWALFDVDLSFEDLAADQFGKALGAPDFLLQYLLPNTTFRNKLINRYADLINSYFQPQRLLDQIAVCKSAIINEIPENIKRWNRPSSFATWEANINLMVNFATNRPSVARGHIQNRFNLVDGTRVITVNVSNTAHGYVKVNTIDILPTTPGLAANPYPWSGTYFKNVSISLTAIPKPGFKFLQWENITTSAVLTTPTIDFIPSSGSNYRAVFATDVAPVQVPAPLDASACVYNFNSWASDAASGTFPPNMGFVYMANDDPELASAVVGFTSGVYNFTSKTRINGLGADGISFINTGNAAGNVGYPGMKLGGAILALNTTGKTQVSVKWTGGTVTPNFRPYAIRLQYRLSETGAFTDVLNASSQPVQYLRSATAGHSQVIDWVQLPAAALNQPYVQLLWRYYCTDATISGARDELRLDEISIQSCTNPLPVSLVRFDAKAMEDQVNVTWETSDEVNNDHFDVERSADGKNWSLIKSVAGNGTSHQSNQYWVMDEQPLGGRSYYRLKQVDHDQTYTYSHMVSVMRQASKEPMLYPNPVKSMLRVALAQPCDVTSYIITDATGQARKNGKAAGCNELAIPVENLGSGLYIIQIKTKDGTFVNLKFMKE</sequence>
<dbReference type="InterPro" id="IPR001322">
    <property type="entry name" value="Lamin_tail_dom"/>
</dbReference>
<dbReference type="InterPro" id="IPR026444">
    <property type="entry name" value="Secre_tail"/>
</dbReference>
<dbReference type="Pfam" id="PF08757">
    <property type="entry name" value="CotH"/>
    <property type="match status" value="1"/>
</dbReference>
<evidence type="ECO:0000313" key="2">
    <source>
        <dbReference type="EMBL" id="WAC09565.1"/>
    </source>
</evidence>
<dbReference type="AlphaFoldDB" id="A0A9E8N4E7"/>
<dbReference type="GO" id="GO:0016301">
    <property type="term" value="F:kinase activity"/>
    <property type="evidence" value="ECO:0007669"/>
    <property type="project" value="UniProtKB-KW"/>
</dbReference>
<organism evidence="2 3">
    <name type="scientific">Dyadobacter pollutisoli</name>
    <dbReference type="NCBI Taxonomy" id="2910158"/>
    <lineage>
        <taxon>Bacteria</taxon>
        <taxon>Pseudomonadati</taxon>
        <taxon>Bacteroidota</taxon>
        <taxon>Cytophagia</taxon>
        <taxon>Cytophagales</taxon>
        <taxon>Spirosomataceae</taxon>
        <taxon>Dyadobacter</taxon>
    </lineage>
</organism>
<dbReference type="InterPro" id="IPR014867">
    <property type="entry name" value="Spore_coat_CotH_CotH2/3/7"/>
</dbReference>